<dbReference type="OrthoDB" id="7853416at2"/>
<dbReference type="Gene3D" id="2.40.160.170">
    <property type="match status" value="1"/>
</dbReference>
<dbReference type="eggNOG" id="ENOG503190C">
    <property type="taxonomic scope" value="Bacteria"/>
</dbReference>
<feature type="chain" id="PRO_5004637821" description="Outer membrane protein beta-barrel domain-containing protein" evidence="1">
    <location>
        <begin position="21"/>
        <end position="218"/>
    </location>
</feature>
<evidence type="ECO:0000313" key="2">
    <source>
        <dbReference type="EMBL" id="GAD54163.1"/>
    </source>
</evidence>
<keyword evidence="3" id="KW-1185">Reference proteome</keyword>
<reference evidence="2" key="1">
    <citation type="journal article" date="2013" name="Genome Announc.">
        <title>Draft Genome Sequence of Loktanella cinnabarina LL-001T, Isolated from Deep-Sea Floor Sediment.</title>
        <authorList>
            <person name="Nishi S."/>
            <person name="Tsubouchi T."/>
            <person name="Takaki Y."/>
            <person name="Koyanagi R."/>
            <person name="Satoh N."/>
            <person name="Maruyama T."/>
            <person name="Hatada Y."/>
        </authorList>
    </citation>
    <scope>NUCLEOTIDE SEQUENCE [LARGE SCALE GENOMIC DNA]</scope>
    <source>
        <strain evidence="2">LL-001</strain>
    </source>
</reference>
<name>U3AH92_9RHOB</name>
<evidence type="ECO:0000256" key="1">
    <source>
        <dbReference type="SAM" id="SignalP"/>
    </source>
</evidence>
<evidence type="ECO:0000313" key="3">
    <source>
        <dbReference type="Proteomes" id="UP000016566"/>
    </source>
</evidence>
<evidence type="ECO:0008006" key="4">
    <source>
        <dbReference type="Google" id="ProtNLM"/>
    </source>
</evidence>
<gene>
    <name evidence="2" type="ORF">MBELCI_0215</name>
</gene>
<proteinExistence type="predicted"/>
<accession>U3AH92</accession>
<organism evidence="2 3">
    <name type="scientific">Limimaricola cinnabarinus LL-001</name>
    <dbReference type="NCBI Taxonomy" id="1337093"/>
    <lineage>
        <taxon>Bacteria</taxon>
        <taxon>Pseudomonadati</taxon>
        <taxon>Pseudomonadota</taxon>
        <taxon>Alphaproteobacteria</taxon>
        <taxon>Rhodobacterales</taxon>
        <taxon>Paracoccaceae</taxon>
        <taxon>Limimaricola</taxon>
    </lineage>
</organism>
<dbReference type="Proteomes" id="UP000016566">
    <property type="component" value="Unassembled WGS sequence"/>
</dbReference>
<dbReference type="RefSeq" id="WP_021692272.1">
    <property type="nucleotide sequence ID" value="NZ_BATB01000002.1"/>
</dbReference>
<comment type="caution">
    <text evidence="2">The sequence shown here is derived from an EMBL/GenBank/DDBJ whole genome shotgun (WGS) entry which is preliminary data.</text>
</comment>
<protein>
    <recommendedName>
        <fullName evidence="4">Outer membrane protein beta-barrel domain-containing protein</fullName>
    </recommendedName>
</protein>
<dbReference type="STRING" id="1337093.MBELCI_0215"/>
<keyword evidence="1" id="KW-0732">Signal</keyword>
<sequence length="218" mass="22932">MFRSITLSSAFLFLAGTGSAQDIGGAAVGFGLSSFGAYASASYEVAPKLRLRGIVTGLPSFEFDDEGEETGSDITFDGSFGGVAALADYHPYAGSFRVSGGLFFSNSSLDGNGQGFEAEDGTSYDNARVDGSLRFEEEIAPMLAIGYVTGGERSWGFESEIGLIGVGGVEVTLDGTSGDPTVDTQFQEDLEEVEADAQEMGDMLVVYPWLSIGVSYRF</sequence>
<feature type="signal peptide" evidence="1">
    <location>
        <begin position="1"/>
        <end position="20"/>
    </location>
</feature>
<dbReference type="EMBL" id="BATB01000002">
    <property type="protein sequence ID" value="GAD54163.1"/>
    <property type="molecule type" value="Genomic_DNA"/>
</dbReference>
<dbReference type="AlphaFoldDB" id="U3AH92"/>